<protein>
    <submittedName>
        <fullName evidence="2">Peptidase membrane zinc metallopeptidase</fullName>
    </submittedName>
</protein>
<dbReference type="AlphaFoldDB" id="F1TDL6"/>
<accession>F1TDL6</accession>
<evidence type="ECO:0000313" key="2">
    <source>
        <dbReference type="EMBL" id="EGD47654.1"/>
    </source>
</evidence>
<gene>
    <name evidence="2" type="ORF">Cpap_1849</name>
</gene>
<dbReference type="Proteomes" id="UP000003860">
    <property type="component" value="Unassembled WGS sequence"/>
</dbReference>
<keyword evidence="1" id="KW-0472">Membrane</keyword>
<dbReference type="PANTHER" id="PTHR36434">
    <property type="entry name" value="MEMBRANE PROTEASE YUGP-RELATED"/>
    <property type="match status" value="1"/>
</dbReference>
<feature type="transmembrane region" description="Helical" evidence="1">
    <location>
        <begin position="9"/>
        <end position="28"/>
    </location>
</feature>
<reference evidence="2" key="2">
    <citation type="submission" date="2011-01" db="EMBL/GenBank/DDBJ databases">
        <title>The Non-contiguous Finished genome of Clostridium papyrosolvens.</title>
        <authorList>
            <person name="Lucas S."/>
            <person name="Copeland A."/>
            <person name="Lapidus A."/>
            <person name="Cheng J.-F."/>
            <person name="Goodwin L."/>
            <person name="Pitluck S."/>
            <person name="Misra M."/>
            <person name="Chertkov O."/>
            <person name="Detter J.C."/>
            <person name="Han C."/>
            <person name="Tapia R."/>
            <person name="Land M."/>
            <person name="Hauser L."/>
            <person name="Kyrpides N."/>
            <person name="Ivanova N."/>
            <person name="Pagani I."/>
            <person name="Mouttaki H."/>
            <person name="He Z."/>
            <person name="Zhou J."/>
            <person name="Hemme C.L."/>
            <person name="Woyke T."/>
        </authorList>
    </citation>
    <scope>NUCLEOTIDE SEQUENCE [LARGE SCALE GENOMIC DNA]</scope>
    <source>
        <strain evidence="2">DSM 2782</strain>
    </source>
</reference>
<keyword evidence="1" id="KW-0812">Transmembrane</keyword>
<feature type="transmembrane region" description="Helical" evidence="1">
    <location>
        <begin position="136"/>
        <end position="166"/>
    </location>
</feature>
<keyword evidence="3" id="KW-1185">Reference proteome</keyword>
<evidence type="ECO:0000256" key="1">
    <source>
        <dbReference type="SAM" id="Phobius"/>
    </source>
</evidence>
<dbReference type="OrthoDB" id="9784298at2"/>
<reference evidence="2" key="1">
    <citation type="submission" date="2009-07" db="EMBL/GenBank/DDBJ databases">
        <authorList>
            <consortium name="US DOE Joint Genome Institute (JGI-PGF)"/>
            <person name="Lucas S."/>
            <person name="Copeland A."/>
            <person name="Lapidus A."/>
            <person name="Glavina del Rio T."/>
            <person name="Tice H."/>
            <person name="Bruce D."/>
            <person name="Goodwin L."/>
            <person name="Pitluck S."/>
            <person name="Larimer F."/>
            <person name="Land M.L."/>
            <person name="Mouttaki H."/>
            <person name="He Z."/>
            <person name="Zhou J."/>
            <person name="Hemme C.L."/>
        </authorList>
    </citation>
    <scope>NUCLEOTIDE SEQUENCE</scope>
    <source>
        <strain evidence="2">DSM 2782</strain>
    </source>
</reference>
<dbReference type="eggNOG" id="COG2738">
    <property type="taxonomic scope" value="Bacteria"/>
</dbReference>
<dbReference type="RefSeq" id="WP_004619609.1">
    <property type="nucleotide sequence ID" value="NZ_ACXX02000007.1"/>
</dbReference>
<organism evidence="2 3">
    <name type="scientific">Ruminiclostridium papyrosolvens DSM 2782</name>
    <dbReference type="NCBI Taxonomy" id="588581"/>
    <lineage>
        <taxon>Bacteria</taxon>
        <taxon>Bacillati</taxon>
        <taxon>Bacillota</taxon>
        <taxon>Clostridia</taxon>
        <taxon>Eubacteriales</taxon>
        <taxon>Oscillospiraceae</taxon>
        <taxon>Ruminiclostridium</taxon>
    </lineage>
</organism>
<feature type="transmembrane region" description="Helical" evidence="1">
    <location>
        <begin position="202"/>
        <end position="223"/>
    </location>
</feature>
<evidence type="ECO:0000313" key="3">
    <source>
        <dbReference type="Proteomes" id="UP000003860"/>
    </source>
</evidence>
<dbReference type="PANTHER" id="PTHR36434:SF1">
    <property type="entry name" value="MEMBRANE PROTEASE YUGP-RELATED"/>
    <property type="match status" value="1"/>
</dbReference>
<name>F1TDL6_9FIRM</name>
<keyword evidence="1" id="KW-1133">Transmembrane helix</keyword>
<sequence>MGFLYMDKYYLILVVPALIISMIAQIQVKSTFHKYSKIGNSKHMTGAEVARYLLQVNGIQDVEVTHVGGQLTDHYDPRKKVLRLSESTYGSTSVAAIGVAAHETGHAIQHKVKYGPLVLRSTLVPAAGIGSSAGPYIAILGLFLGWPIIINIGLLLFFAAILFYLVTLPVEFNASKRALSVLGSTGILMTEELTSAKKVLNAAAMTYVASALVAIASFLRLLLLANERRNRD</sequence>
<comment type="caution">
    <text evidence="2">The sequence shown here is derived from an EMBL/GenBank/DDBJ whole genome shotgun (WGS) entry which is preliminary data.</text>
</comment>
<dbReference type="STRING" id="588581.Cpap_1849"/>
<dbReference type="Pfam" id="PF04298">
    <property type="entry name" value="Zn_peptidase_2"/>
    <property type="match status" value="1"/>
</dbReference>
<dbReference type="InterPro" id="IPR007395">
    <property type="entry name" value="Zn_peptidase_2"/>
</dbReference>
<dbReference type="EMBL" id="ACXX02000007">
    <property type="protein sequence ID" value="EGD47654.1"/>
    <property type="molecule type" value="Genomic_DNA"/>
</dbReference>
<proteinExistence type="predicted"/>